<gene>
    <name evidence="1" type="ORF">METZ01_LOCUS508771</name>
</gene>
<dbReference type="EMBL" id="UINC01225724">
    <property type="protein sequence ID" value="SVE55917.1"/>
    <property type="molecule type" value="Genomic_DNA"/>
</dbReference>
<evidence type="ECO:0008006" key="2">
    <source>
        <dbReference type="Google" id="ProtNLM"/>
    </source>
</evidence>
<dbReference type="AlphaFoldDB" id="A0A383EGD3"/>
<organism evidence="1">
    <name type="scientific">marine metagenome</name>
    <dbReference type="NCBI Taxonomy" id="408172"/>
    <lineage>
        <taxon>unclassified sequences</taxon>
        <taxon>metagenomes</taxon>
        <taxon>ecological metagenomes</taxon>
    </lineage>
</organism>
<feature type="non-terminal residue" evidence="1">
    <location>
        <position position="192"/>
    </location>
</feature>
<name>A0A383EGD3_9ZZZZ</name>
<proteinExistence type="predicted"/>
<protein>
    <recommendedName>
        <fullName evidence="2">Glycosyltransferase 2-like domain-containing protein</fullName>
    </recommendedName>
</protein>
<evidence type="ECO:0000313" key="1">
    <source>
        <dbReference type="EMBL" id="SVE55917.1"/>
    </source>
</evidence>
<reference evidence="1" key="1">
    <citation type="submission" date="2018-05" db="EMBL/GenBank/DDBJ databases">
        <authorList>
            <person name="Lanie J.A."/>
            <person name="Ng W.-L."/>
            <person name="Kazmierczak K.M."/>
            <person name="Andrzejewski T.M."/>
            <person name="Davidsen T.M."/>
            <person name="Wayne K.J."/>
            <person name="Tettelin H."/>
            <person name="Glass J.I."/>
            <person name="Rusch D."/>
            <person name="Podicherti R."/>
            <person name="Tsui H.-C.T."/>
            <person name="Winkler M.E."/>
        </authorList>
    </citation>
    <scope>NUCLEOTIDE SEQUENCE</scope>
</reference>
<sequence>MAKIDVTELDIFYISFDEPNCEEHWADLLNKVPWAKRIHGVKGFDAAHKSAAEQSETERFITVDGDNIVMDDFFEQKLDVPETDHDGNDISESIFSWNAKNMLNGLVYGNGGLKCWPKEYALNMKTHEDADDEEGMEFCWKLNYIQLNDTFSEVYQTASPFQAFRAGFREGVKMSLDQGVHISPDEFKEKIW</sequence>
<accession>A0A383EGD3</accession>